<dbReference type="WBParaSite" id="ASIM_0002006901-mRNA-1">
    <property type="protein sequence ID" value="ASIM_0002006901-mRNA-1"/>
    <property type="gene ID" value="ASIM_0002006901"/>
</dbReference>
<sequence>MLDKLLGNRDFLPNSWFNKLFSRYICGWHYVNPFCDNILFQIGGPDNQFNQSRVPVFLAHTPAGTSTQNIRHWRQMVQSGDTQAYDYGSAEENMKHYSQVSRFFYSYSATAPLYDLSRVSTRVYLYWSDKDWLATETDIKRSLLPKIQPQFLKQNNRLNDYNHFDFIWGLRAPDEIYKPIIRIISAHESRRHAWRYRR</sequence>
<reference evidence="1 2" key="2">
    <citation type="submission" date="2018-11" db="EMBL/GenBank/DDBJ databases">
        <authorList>
            <consortium name="Pathogen Informatics"/>
        </authorList>
    </citation>
    <scope>NUCLEOTIDE SEQUENCE [LARGE SCALE GENOMIC DNA]</scope>
</reference>
<dbReference type="PANTHER" id="PTHR11005">
    <property type="entry name" value="LYSOSOMAL ACID LIPASE-RELATED"/>
    <property type="match status" value="1"/>
</dbReference>
<name>A0A0M3KGF6_ANISI</name>
<organism evidence="3">
    <name type="scientific">Anisakis simplex</name>
    <name type="common">Herring worm</name>
    <dbReference type="NCBI Taxonomy" id="6269"/>
    <lineage>
        <taxon>Eukaryota</taxon>
        <taxon>Metazoa</taxon>
        <taxon>Ecdysozoa</taxon>
        <taxon>Nematoda</taxon>
        <taxon>Chromadorea</taxon>
        <taxon>Rhabditida</taxon>
        <taxon>Spirurina</taxon>
        <taxon>Ascaridomorpha</taxon>
        <taxon>Ascaridoidea</taxon>
        <taxon>Anisakidae</taxon>
        <taxon>Anisakis</taxon>
        <taxon>Anisakis simplex complex</taxon>
    </lineage>
</organism>
<gene>
    <name evidence="1" type="ORF">ASIM_LOCUS19456</name>
</gene>
<dbReference type="Gene3D" id="3.40.50.1820">
    <property type="entry name" value="alpha/beta hydrolase"/>
    <property type="match status" value="1"/>
</dbReference>
<dbReference type="OrthoDB" id="9974421at2759"/>
<accession>A0A0M3KGF6</accession>
<evidence type="ECO:0000313" key="1">
    <source>
        <dbReference type="EMBL" id="VDK69770.1"/>
    </source>
</evidence>
<evidence type="ECO:0000313" key="2">
    <source>
        <dbReference type="Proteomes" id="UP000267096"/>
    </source>
</evidence>
<keyword evidence="2" id="KW-1185">Reference proteome</keyword>
<dbReference type="AlphaFoldDB" id="A0A0M3KGF6"/>
<reference evidence="3" key="1">
    <citation type="submission" date="2017-02" db="UniProtKB">
        <authorList>
            <consortium name="WormBaseParasite"/>
        </authorList>
    </citation>
    <scope>IDENTIFICATION</scope>
</reference>
<dbReference type="Proteomes" id="UP000267096">
    <property type="component" value="Unassembled WGS sequence"/>
</dbReference>
<proteinExistence type="predicted"/>
<protein>
    <submittedName>
        <fullName evidence="3">Lipase (inferred by orthology to a zebrafish protein)</fullName>
    </submittedName>
</protein>
<evidence type="ECO:0000313" key="3">
    <source>
        <dbReference type="WBParaSite" id="ASIM_0002006901-mRNA-1"/>
    </source>
</evidence>
<dbReference type="SUPFAM" id="SSF53474">
    <property type="entry name" value="alpha/beta-Hydrolases"/>
    <property type="match status" value="1"/>
</dbReference>
<dbReference type="EMBL" id="UYRR01037266">
    <property type="protein sequence ID" value="VDK69770.1"/>
    <property type="molecule type" value="Genomic_DNA"/>
</dbReference>
<dbReference type="InterPro" id="IPR029058">
    <property type="entry name" value="AB_hydrolase_fold"/>
</dbReference>